<evidence type="ECO:0000313" key="3">
    <source>
        <dbReference type="Proteomes" id="UP000027153"/>
    </source>
</evidence>
<dbReference type="EMBL" id="JMIY01000005">
    <property type="protein sequence ID" value="KCZ71704.1"/>
    <property type="molecule type" value="Genomic_DNA"/>
</dbReference>
<dbReference type="EMBL" id="JMIY01000005">
    <property type="protein sequence ID" value="KCZ71700.1"/>
    <property type="molecule type" value="Genomic_DNA"/>
</dbReference>
<comment type="caution">
    <text evidence="2">The sequence shown here is derived from an EMBL/GenBank/DDBJ whole genome shotgun (WGS) entry which is preliminary data.</text>
</comment>
<feature type="non-terminal residue" evidence="2">
    <location>
        <position position="10"/>
    </location>
</feature>
<keyword evidence="3" id="KW-1185">Reference proteome</keyword>
<proteinExistence type="predicted"/>
<protein>
    <submittedName>
        <fullName evidence="2">Uncharacterized protein</fullName>
    </submittedName>
</protein>
<evidence type="ECO:0000313" key="2">
    <source>
        <dbReference type="EMBL" id="KCZ71704.1"/>
    </source>
</evidence>
<accession>A0A062V7E3</accession>
<evidence type="ECO:0000313" key="1">
    <source>
        <dbReference type="EMBL" id="KCZ71700.1"/>
    </source>
</evidence>
<gene>
    <name evidence="1" type="ORF">ANME2D_02110</name>
    <name evidence="2" type="ORF">ANME2D_02242</name>
</gene>
<organism evidence="2 3">
    <name type="scientific">Candidatus Methanoperedens nitratireducens</name>
    <dbReference type="NCBI Taxonomy" id="1392998"/>
    <lineage>
        <taxon>Archaea</taxon>
        <taxon>Methanobacteriati</taxon>
        <taxon>Methanobacteriota</taxon>
        <taxon>Stenosarchaea group</taxon>
        <taxon>Methanomicrobia</taxon>
        <taxon>Methanosarcinales</taxon>
        <taxon>ANME-2 cluster</taxon>
        <taxon>Candidatus Methanoperedentaceae</taxon>
        <taxon>Candidatus Methanoperedens</taxon>
    </lineage>
</organism>
<reference evidence="2 3" key="1">
    <citation type="journal article" date="2013" name="Nature">
        <title>Anaerobic oxidation of methane coupled to nitrate reduction in a novel archaeal lineage.</title>
        <authorList>
            <person name="Haroon M.F."/>
            <person name="Hu S."/>
            <person name="Shi Y."/>
            <person name="Imelfort M."/>
            <person name="Keller J."/>
            <person name="Hugenholtz P."/>
            <person name="Yuan Z."/>
            <person name="Tyson G.W."/>
        </authorList>
    </citation>
    <scope>NUCLEOTIDE SEQUENCE [LARGE SCALE GENOMIC DNA]</scope>
    <source>
        <strain evidence="2 3">ANME-2d</strain>
    </source>
</reference>
<sequence length="10" mass="1141">MDMFSTSIPI</sequence>
<reference evidence="2" key="2">
    <citation type="submission" date="2014-04" db="EMBL/GenBank/DDBJ databases">
        <authorList>
            <person name="Tyson G.W."/>
            <person name="Imelfort M."/>
            <person name="Hugenholtz P."/>
        </authorList>
    </citation>
    <scope>NUCLEOTIDE SEQUENCE</scope>
    <source>
        <strain evidence="2">ANME-2d</strain>
    </source>
</reference>
<dbReference type="Proteomes" id="UP000027153">
    <property type="component" value="Unassembled WGS sequence"/>
</dbReference>
<name>A0A062V7E3_9EURY</name>